<dbReference type="PANTHER" id="PTHR43730">
    <property type="entry name" value="BETA-MANNOSIDASE"/>
    <property type="match status" value="1"/>
</dbReference>
<dbReference type="GO" id="GO:0006516">
    <property type="term" value="P:glycoprotein catabolic process"/>
    <property type="evidence" value="ECO:0007669"/>
    <property type="project" value="TreeGrafter"/>
</dbReference>
<keyword evidence="7" id="KW-0964">Secreted</keyword>
<evidence type="ECO:0000256" key="12">
    <source>
        <dbReference type="ARBA" id="ARBA00023295"/>
    </source>
</evidence>
<dbReference type="GO" id="GO:0005576">
    <property type="term" value="C:extracellular region"/>
    <property type="evidence" value="ECO:0007669"/>
    <property type="project" value="UniProtKB-SubCell"/>
</dbReference>
<dbReference type="Pfam" id="PF00703">
    <property type="entry name" value="Glyco_hydro_2"/>
    <property type="match status" value="1"/>
</dbReference>
<dbReference type="SUPFAM" id="SSF51445">
    <property type="entry name" value="(Trans)glycosidases"/>
    <property type="match status" value="1"/>
</dbReference>
<feature type="domain" description="Glycoside hydrolase family 2 immunoglobulin-like beta-sandwich" evidence="16">
    <location>
        <begin position="198"/>
        <end position="289"/>
    </location>
</feature>
<dbReference type="Pfam" id="PF17786">
    <property type="entry name" value="Mannosidase_ig"/>
    <property type="match status" value="1"/>
</dbReference>
<dbReference type="InterPro" id="IPR050887">
    <property type="entry name" value="Beta-mannosidase_GH2"/>
</dbReference>
<evidence type="ECO:0000256" key="5">
    <source>
        <dbReference type="ARBA" id="ARBA00011738"/>
    </source>
</evidence>
<name>A0A8J3DAU8_9BACT</name>
<feature type="domain" description="Beta-mannosidase-like galactose-binding" evidence="19">
    <location>
        <begin position="17"/>
        <end position="183"/>
    </location>
</feature>
<sequence>MDKDTSLPQILDLHQNWKFRDVDSDTWHDAQVPGCVHSDLYRHELIPDPFYGTNEEDLLWIEQTDWQYRASFIVSEALLAEDVVDLVAEGLDTMATVKLNGQVIAKTENMFVSHRFPVKALLHSGENLLEIDFANPWDAIRARDPNPKPISCDKIGGRTELRKQQCSFGWDWGPRLASSGIWRPIRLEAWSSNRLTDHLVTQIHDAKQCTVKVDAQTVRRNARHSITASLSYQGTLIGETESALGDTLELTVKQPKIWQPSGYGEQPLYELQIDLWDGDTLLDQRTQRVALCEIKLDQHPDEWGTSFQFLVNGRPIFAKGANWIPAHSFVNEGEALIDDLLDSAVDANMNMLRVWGGGIYELESFYEGCLERGLMIWQDFMFACAAYPGDAAFLKQVRAEADCQVRRLRNYAHIALWCGNNEIVQLDRQLLLSNKKVRRAYEKVFHEILPNALAKHLPGADYIPTSEHNPDDTYGDTANPESGDVHFWGVWHSRRHYSAYEEQPHRFFSEFGMQAYPHVETARTFTESSNLFGPEMDNHQKNGGGNQIIFHYVAELYRFPKDYAATVYLSQVMQAFCLRYGIEHMRRNMPRTMGALFWQINDCWPVASWSSIDYGGRWKALQYAAKRFFAPGLVSVKWLGKEEMHSSSNTVYNDTTAVEIHTVFDGPKRCKAELTWQVWSIGMNEILTEETKSITLTPDKAVRRKKLDVSSWLDSNGRNDLIIRTRLSSEDGEMSVNTTTLTSPKRLEFHHPKIKAKVSKAAGGQFQITLTSDQIAYQVYLNLADAIPHRFSDNFFDIFPGETKTVTLRPLETMTIAQVRQALSIYSYRDSYSD</sequence>
<dbReference type="PANTHER" id="PTHR43730:SF1">
    <property type="entry name" value="BETA-MANNOSIDASE"/>
    <property type="match status" value="1"/>
</dbReference>
<comment type="similarity">
    <text evidence="13">Belongs to the glycosyl hydrolase 2 family. Beta-mannosidase B subfamily.</text>
</comment>
<feature type="domain" description="Beta-mannosidase Ig-fold" evidence="17">
    <location>
        <begin position="750"/>
        <end position="830"/>
    </location>
</feature>
<evidence type="ECO:0000313" key="20">
    <source>
        <dbReference type="EMBL" id="GHB98788.1"/>
    </source>
</evidence>
<dbReference type="Gene3D" id="2.60.40.10">
    <property type="entry name" value="Immunoglobulins"/>
    <property type="match status" value="2"/>
</dbReference>
<dbReference type="GO" id="GO:0005975">
    <property type="term" value="P:carbohydrate metabolic process"/>
    <property type="evidence" value="ECO:0007669"/>
    <property type="project" value="InterPro"/>
</dbReference>
<comment type="caution">
    <text evidence="20">The sequence shown here is derived from an EMBL/GenBank/DDBJ whole genome shotgun (WGS) entry which is preliminary data.</text>
</comment>
<protein>
    <recommendedName>
        <fullName evidence="14">Beta-mannosidase B</fullName>
        <ecNumber evidence="6">3.2.1.25</ecNumber>
    </recommendedName>
    <alternativeName>
        <fullName evidence="15">Mannanase B</fullName>
    </alternativeName>
</protein>
<comment type="subunit">
    <text evidence="5">Homodimer.</text>
</comment>
<dbReference type="FunFam" id="3.20.20.80:FF:000050">
    <property type="entry name" value="Beta-mannosidase B"/>
    <property type="match status" value="1"/>
</dbReference>
<dbReference type="Pfam" id="PF22666">
    <property type="entry name" value="Glyco_hydro_2_N2"/>
    <property type="match status" value="1"/>
</dbReference>
<comment type="pathway">
    <text evidence="4">Glycan metabolism; N-glycan degradation.</text>
</comment>
<evidence type="ECO:0000256" key="1">
    <source>
        <dbReference type="ARBA" id="ARBA00000829"/>
    </source>
</evidence>
<comment type="subcellular location">
    <subcellularLocation>
        <location evidence="2">Lysosome</location>
    </subcellularLocation>
    <subcellularLocation>
        <location evidence="3">Secreted</location>
    </subcellularLocation>
</comment>
<feature type="domain" description="Mannosidase Ig/CBM-like" evidence="18">
    <location>
        <begin position="657"/>
        <end position="745"/>
    </location>
</feature>
<evidence type="ECO:0000256" key="13">
    <source>
        <dbReference type="ARBA" id="ARBA00038429"/>
    </source>
</evidence>
<evidence type="ECO:0000256" key="2">
    <source>
        <dbReference type="ARBA" id="ARBA00004371"/>
    </source>
</evidence>
<evidence type="ECO:0000256" key="15">
    <source>
        <dbReference type="ARBA" id="ARBA00041614"/>
    </source>
</evidence>
<evidence type="ECO:0000256" key="8">
    <source>
        <dbReference type="ARBA" id="ARBA00022729"/>
    </source>
</evidence>
<dbReference type="Gene3D" id="2.60.120.260">
    <property type="entry name" value="Galactose-binding domain-like"/>
    <property type="match status" value="1"/>
</dbReference>
<keyword evidence="9" id="KW-0378">Hydrolase</keyword>
<evidence type="ECO:0000256" key="6">
    <source>
        <dbReference type="ARBA" id="ARBA00012754"/>
    </source>
</evidence>
<evidence type="ECO:0000259" key="16">
    <source>
        <dbReference type="Pfam" id="PF00703"/>
    </source>
</evidence>
<gene>
    <name evidence="20" type="ORF">GCM10007047_13500</name>
</gene>
<keyword evidence="21" id="KW-1185">Reference proteome</keyword>
<evidence type="ECO:0000256" key="3">
    <source>
        <dbReference type="ARBA" id="ARBA00004613"/>
    </source>
</evidence>
<dbReference type="InterPro" id="IPR013783">
    <property type="entry name" value="Ig-like_fold"/>
</dbReference>
<dbReference type="EMBL" id="BMXG01000007">
    <property type="protein sequence ID" value="GHB98788.1"/>
    <property type="molecule type" value="Genomic_DNA"/>
</dbReference>
<keyword evidence="8" id="KW-0732">Signal</keyword>
<keyword evidence="11" id="KW-0458">Lysosome</keyword>
<dbReference type="InterPro" id="IPR008979">
    <property type="entry name" value="Galactose-bd-like_sf"/>
</dbReference>
<evidence type="ECO:0000256" key="9">
    <source>
        <dbReference type="ARBA" id="ARBA00022801"/>
    </source>
</evidence>
<dbReference type="GO" id="GO:0005764">
    <property type="term" value="C:lysosome"/>
    <property type="evidence" value="ECO:0007669"/>
    <property type="project" value="UniProtKB-SubCell"/>
</dbReference>
<dbReference type="SUPFAM" id="SSF49785">
    <property type="entry name" value="Galactose-binding domain-like"/>
    <property type="match status" value="1"/>
</dbReference>
<accession>A0A8J3DAU8</accession>
<evidence type="ECO:0000256" key="11">
    <source>
        <dbReference type="ARBA" id="ARBA00023228"/>
    </source>
</evidence>
<evidence type="ECO:0000259" key="17">
    <source>
        <dbReference type="Pfam" id="PF17753"/>
    </source>
</evidence>
<evidence type="ECO:0000259" key="18">
    <source>
        <dbReference type="Pfam" id="PF17786"/>
    </source>
</evidence>
<evidence type="ECO:0000256" key="14">
    <source>
        <dbReference type="ARBA" id="ARBA00041069"/>
    </source>
</evidence>
<dbReference type="InterPro" id="IPR041447">
    <property type="entry name" value="Mannosidase_ig"/>
</dbReference>
<dbReference type="InterPro" id="IPR036156">
    <property type="entry name" value="Beta-gal/glucu_dom_sf"/>
</dbReference>
<dbReference type="InterPro" id="IPR006102">
    <property type="entry name" value="Ig-like_GH2"/>
</dbReference>
<organism evidence="20 21">
    <name type="scientific">Cerasicoccus arenae</name>
    <dbReference type="NCBI Taxonomy" id="424488"/>
    <lineage>
        <taxon>Bacteria</taxon>
        <taxon>Pseudomonadati</taxon>
        <taxon>Verrucomicrobiota</taxon>
        <taxon>Opitutia</taxon>
        <taxon>Puniceicoccales</taxon>
        <taxon>Cerasicoccaceae</taxon>
        <taxon>Cerasicoccus</taxon>
    </lineage>
</organism>
<evidence type="ECO:0000259" key="19">
    <source>
        <dbReference type="Pfam" id="PF22666"/>
    </source>
</evidence>
<reference evidence="20" key="2">
    <citation type="submission" date="2020-09" db="EMBL/GenBank/DDBJ databases">
        <authorList>
            <person name="Sun Q."/>
            <person name="Kim S."/>
        </authorList>
    </citation>
    <scope>NUCLEOTIDE SEQUENCE</scope>
    <source>
        <strain evidence="20">KCTC 12870</strain>
    </source>
</reference>
<dbReference type="GO" id="GO:0004567">
    <property type="term" value="F:beta-mannosidase activity"/>
    <property type="evidence" value="ECO:0007669"/>
    <property type="project" value="UniProtKB-EC"/>
</dbReference>
<evidence type="ECO:0000256" key="10">
    <source>
        <dbReference type="ARBA" id="ARBA00023180"/>
    </source>
</evidence>
<proteinExistence type="inferred from homology"/>
<keyword evidence="10" id="KW-0325">Glycoprotein</keyword>
<dbReference type="EC" id="3.2.1.25" evidence="6"/>
<evidence type="ECO:0000256" key="7">
    <source>
        <dbReference type="ARBA" id="ARBA00022525"/>
    </source>
</evidence>
<dbReference type="Pfam" id="PF17753">
    <property type="entry name" value="Ig_mannosidase"/>
    <property type="match status" value="1"/>
</dbReference>
<reference evidence="20" key="1">
    <citation type="journal article" date="2014" name="Int. J. Syst. Evol. Microbiol.">
        <title>Complete genome sequence of Corynebacterium casei LMG S-19264T (=DSM 44701T), isolated from a smear-ripened cheese.</title>
        <authorList>
            <consortium name="US DOE Joint Genome Institute (JGI-PGF)"/>
            <person name="Walter F."/>
            <person name="Albersmeier A."/>
            <person name="Kalinowski J."/>
            <person name="Ruckert C."/>
        </authorList>
    </citation>
    <scope>NUCLEOTIDE SEQUENCE</scope>
    <source>
        <strain evidence="20">KCTC 12870</strain>
    </source>
</reference>
<dbReference type="InterPro" id="IPR054593">
    <property type="entry name" value="Beta-mannosidase-like_N2"/>
</dbReference>
<keyword evidence="12" id="KW-0326">Glycosidase</keyword>
<evidence type="ECO:0000256" key="4">
    <source>
        <dbReference type="ARBA" id="ARBA00004740"/>
    </source>
</evidence>
<dbReference type="InterPro" id="IPR017853">
    <property type="entry name" value="GH"/>
</dbReference>
<dbReference type="Gene3D" id="3.20.20.80">
    <property type="entry name" value="Glycosidases"/>
    <property type="match status" value="1"/>
</dbReference>
<dbReference type="Proteomes" id="UP000642829">
    <property type="component" value="Unassembled WGS sequence"/>
</dbReference>
<evidence type="ECO:0000313" key="21">
    <source>
        <dbReference type="Proteomes" id="UP000642829"/>
    </source>
</evidence>
<comment type="catalytic activity">
    <reaction evidence="1">
        <text>Hydrolysis of terminal, non-reducing beta-D-mannose residues in beta-D-mannosides.</text>
        <dbReference type="EC" id="3.2.1.25"/>
    </reaction>
</comment>
<dbReference type="FunFam" id="2.60.120.260:FF:000060">
    <property type="entry name" value="Probable beta-mannosidase"/>
    <property type="match status" value="1"/>
</dbReference>
<dbReference type="RefSeq" id="WP_189513264.1">
    <property type="nucleotide sequence ID" value="NZ_BMXG01000007.1"/>
</dbReference>
<dbReference type="SUPFAM" id="SSF49303">
    <property type="entry name" value="beta-Galactosidase/glucuronidase domain"/>
    <property type="match status" value="2"/>
</dbReference>
<dbReference type="InterPro" id="IPR041625">
    <property type="entry name" value="Beta-mannosidase_Ig"/>
</dbReference>
<dbReference type="AlphaFoldDB" id="A0A8J3DAU8"/>